<sequence length="823" mass="90606">NNQSNRRLHNILHATPLLNGVNRRIAAEQPKMSSPLSALPSSPLSTLSSPPVSPTASTDNKEVSVRSQHFSYDSPTPRRNGNHARRAKTTNQPYAATSNVGNNEPTVDDVLTSPSWDVNNNTNFFRVGAAQPQPQQQLEAEPIGRSRSFWDRFAGGGFTAAGAAAGGGGGGRLERPKPKGGSFETNSRGHSSEEEDSLLEAGENDLFAQEVGLMFSTDDGDTIRDENLFAQSLSMSMSRGLSASFSRSFAMDSASHRTPSDRLRVLTQGLRRESNNRHEEVGRIDDDSVGNNNYLQNTKYAVGPGPQPPQLHQRTSPRNDESEMSIHTSGQSTTLSNKIPSNAKMILGYKNARKHRTQAATTAGENQAFPLVTGDNPISADEMEKRLREIAGQLNADWREPSFMPPALARRLRDFQFARAKRTKRYGASRPWGILGLYDHLSGVKVDVEWAEDAAWRRQNDQPYQTWGDFEKAKNKGLNSPFFTHFTVSVCTAMMIASLQVNGWRFEPLAVNPMIGPSAETLLKLGAKDSYLIVDEMEVWRVASPMVLHAGLIHFFLNMFALWFVGRAIEQIHGFFAAVVQFVVPAIGGTILSAIFLPEYITVGASGGIFGLIGACISDIFMNWNLLFNQFVNEKGTRLSHARVLLVLAIDIVVNCLIGLTPFVDNFTHLGGMVYGFLCGLGTIQLVSPKFFQKDNANSPSCCSRSKRFFFRFFGVLISLAGIVVSSIVLMSGDGETNPCTSCTYMSCIAFPPWTSQDNKWWYCDDCARATATGTMENGVFASLNVTCPNGMHEVLKVEESWPQDELGLEGMLPMLCREHCLW</sequence>
<evidence type="ECO:0000256" key="9">
    <source>
        <dbReference type="ARBA" id="ARBA00022989"/>
    </source>
</evidence>
<accession>A0AAD8YF09</accession>
<keyword evidence="7 11" id="KW-0378">Hydrolase</keyword>
<evidence type="ECO:0000313" key="15">
    <source>
        <dbReference type="Proteomes" id="UP001224775"/>
    </source>
</evidence>
<evidence type="ECO:0000256" key="8">
    <source>
        <dbReference type="ARBA" id="ARBA00022825"/>
    </source>
</evidence>
<dbReference type="GO" id="GO:0006508">
    <property type="term" value="P:proteolysis"/>
    <property type="evidence" value="ECO:0007669"/>
    <property type="project" value="UniProtKB-KW"/>
</dbReference>
<dbReference type="GO" id="GO:0004252">
    <property type="term" value="F:serine-type endopeptidase activity"/>
    <property type="evidence" value="ECO:0007669"/>
    <property type="project" value="InterPro"/>
</dbReference>
<feature type="region of interest" description="Disordered" evidence="12">
    <location>
        <begin position="270"/>
        <end position="337"/>
    </location>
</feature>
<feature type="transmembrane region" description="Helical" evidence="11">
    <location>
        <begin position="546"/>
        <end position="565"/>
    </location>
</feature>
<evidence type="ECO:0000256" key="10">
    <source>
        <dbReference type="ARBA" id="ARBA00023136"/>
    </source>
</evidence>
<keyword evidence="15" id="KW-1185">Reference proteome</keyword>
<feature type="compositionally biased region" description="Polar residues" evidence="12">
    <location>
        <begin position="325"/>
        <end position="337"/>
    </location>
</feature>
<organism evidence="14 15">
    <name type="scientific">Skeletonema marinoi</name>
    <dbReference type="NCBI Taxonomy" id="267567"/>
    <lineage>
        <taxon>Eukaryota</taxon>
        <taxon>Sar</taxon>
        <taxon>Stramenopiles</taxon>
        <taxon>Ochrophyta</taxon>
        <taxon>Bacillariophyta</taxon>
        <taxon>Coscinodiscophyceae</taxon>
        <taxon>Thalassiosirophycidae</taxon>
        <taxon>Thalassiosirales</taxon>
        <taxon>Skeletonemataceae</taxon>
        <taxon>Skeletonema</taxon>
        <taxon>Skeletonema marinoi-dohrnii complex</taxon>
    </lineage>
</organism>
<feature type="transmembrane region" description="Helical" evidence="11">
    <location>
        <begin position="609"/>
        <end position="632"/>
    </location>
</feature>
<dbReference type="InterPro" id="IPR002610">
    <property type="entry name" value="Peptidase_S54_rhomboid-like"/>
</dbReference>
<feature type="region of interest" description="Disordered" evidence="12">
    <location>
        <begin position="161"/>
        <end position="198"/>
    </location>
</feature>
<evidence type="ECO:0000256" key="7">
    <source>
        <dbReference type="ARBA" id="ARBA00022801"/>
    </source>
</evidence>
<keyword evidence="10 11" id="KW-0472">Membrane</keyword>
<dbReference type="Proteomes" id="UP001224775">
    <property type="component" value="Unassembled WGS sequence"/>
</dbReference>
<evidence type="ECO:0000256" key="3">
    <source>
        <dbReference type="ARBA" id="ARBA00009045"/>
    </source>
</evidence>
<name>A0AAD8YF09_9STRA</name>
<dbReference type="EC" id="3.4.21.105" evidence="4"/>
<feature type="compositionally biased region" description="Basic and acidic residues" evidence="12">
    <location>
        <begin position="270"/>
        <end position="286"/>
    </location>
</feature>
<feature type="non-terminal residue" evidence="14">
    <location>
        <position position="1"/>
    </location>
</feature>
<evidence type="ECO:0000259" key="13">
    <source>
        <dbReference type="Pfam" id="PF01694"/>
    </source>
</evidence>
<dbReference type="Gene3D" id="1.20.1540.10">
    <property type="entry name" value="Rhomboid-like"/>
    <property type="match status" value="1"/>
</dbReference>
<feature type="transmembrane region" description="Helical" evidence="11">
    <location>
        <begin position="670"/>
        <end position="688"/>
    </location>
</feature>
<gene>
    <name evidence="14" type="ORF">QTG54_005181</name>
</gene>
<comment type="caution">
    <text evidence="14">The sequence shown here is derived from an EMBL/GenBank/DDBJ whole genome shotgun (WGS) entry which is preliminary data.</text>
</comment>
<dbReference type="PANTHER" id="PTHR22936:SF69">
    <property type="entry name" value="RHOMBOID-LIKE PROTEIN"/>
    <property type="match status" value="1"/>
</dbReference>
<reference evidence="14" key="1">
    <citation type="submission" date="2023-06" db="EMBL/GenBank/DDBJ databases">
        <title>Survivors Of The Sea: Transcriptome response of Skeletonema marinoi to long-term dormancy.</title>
        <authorList>
            <person name="Pinder M.I.M."/>
            <person name="Kourtchenko O."/>
            <person name="Robertson E.K."/>
            <person name="Larsson T."/>
            <person name="Maumus F."/>
            <person name="Osuna-Cruz C.M."/>
            <person name="Vancaester E."/>
            <person name="Stenow R."/>
            <person name="Vandepoele K."/>
            <person name="Ploug H."/>
            <person name="Bruchert V."/>
            <person name="Godhe A."/>
            <person name="Topel M."/>
        </authorList>
    </citation>
    <scope>NUCLEOTIDE SEQUENCE</scope>
    <source>
        <strain evidence="14">R05AC</strain>
    </source>
</reference>
<dbReference type="Pfam" id="PF01694">
    <property type="entry name" value="Rhomboid"/>
    <property type="match status" value="1"/>
</dbReference>
<feature type="compositionally biased region" description="Polar residues" evidence="12">
    <location>
        <begin position="65"/>
        <end position="79"/>
    </location>
</feature>
<evidence type="ECO:0000256" key="4">
    <source>
        <dbReference type="ARBA" id="ARBA00013039"/>
    </source>
</evidence>
<comment type="similarity">
    <text evidence="3 11">Belongs to the peptidase S54 family.</text>
</comment>
<evidence type="ECO:0000256" key="11">
    <source>
        <dbReference type="RuleBase" id="RU362115"/>
    </source>
</evidence>
<protein>
    <recommendedName>
        <fullName evidence="4">rhomboid protease</fullName>
        <ecNumber evidence="4">3.4.21.105</ecNumber>
    </recommendedName>
</protein>
<comment type="subcellular location">
    <subcellularLocation>
        <location evidence="2 11">Membrane</location>
        <topology evidence="2 11">Multi-pass membrane protein</topology>
    </subcellularLocation>
</comment>
<feature type="transmembrane region" description="Helical" evidence="11">
    <location>
        <begin position="482"/>
        <end position="501"/>
    </location>
</feature>
<feature type="domain" description="Peptidase S54 rhomboid" evidence="13">
    <location>
        <begin position="538"/>
        <end position="683"/>
    </location>
</feature>
<dbReference type="InterPro" id="IPR035952">
    <property type="entry name" value="Rhomboid-like_sf"/>
</dbReference>
<evidence type="ECO:0000256" key="1">
    <source>
        <dbReference type="ARBA" id="ARBA00000156"/>
    </source>
</evidence>
<feature type="compositionally biased region" description="Low complexity" evidence="12">
    <location>
        <begin position="33"/>
        <end position="58"/>
    </location>
</feature>
<dbReference type="PANTHER" id="PTHR22936">
    <property type="entry name" value="RHOMBOID-RELATED"/>
    <property type="match status" value="1"/>
</dbReference>
<evidence type="ECO:0000313" key="14">
    <source>
        <dbReference type="EMBL" id="KAK1744648.1"/>
    </source>
</evidence>
<feature type="transmembrane region" description="Helical" evidence="11">
    <location>
        <begin position="644"/>
        <end position="664"/>
    </location>
</feature>
<feature type="compositionally biased region" description="Polar residues" evidence="12">
    <location>
        <begin position="289"/>
        <end position="299"/>
    </location>
</feature>
<comment type="catalytic activity">
    <reaction evidence="1 11">
        <text>Cleaves type-1 transmembrane domains using a catalytic dyad composed of serine and histidine that are contributed by different transmembrane domains.</text>
        <dbReference type="EC" id="3.4.21.105"/>
    </reaction>
</comment>
<feature type="region of interest" description="Disordered" evidence="12">
    <location>
        <begin position="28"/>
        <end position="107"/>
    </location>
</feature>
<evidence type="ECO:0000256" key="2">
    <source>
        <dbReference type="ARBA" id="ARBA00004141"/>
    </source>
</evidence>
<evidence type="ECO:0000256" key="5">
    <source>
        <dbReference type="ARBA" id="ARBA00022670"/>
    </source>
</evidence>
<proteinExistence type="inferred from homology"/>
<evidence type="ECO:0000256" key="12">
    <source>
        <dbReference type="SAM" id="MobiDB-lite"/>
    </source>
</evidence>
<dbReference type="AlphaFoldDB" id="A0AAD8YF09"/>
<feature type="compositionally biased region" description="Polar residues" evidence="12">
    <location>
        <begin position="89"/>
        <end position="105"/>
    </location>
</feature>
<feature type="transmembrane region" description="Helical" evidence="11">
    <location>
        <begin position="709"/>
        <end position="731"/>
    </location>
</feature>
<comment type="function">
    <text evidence="11">Serine protease involved in intramembrane proteolysis.</text>
</comment>
<dbReference type="SUPFAM" id="SSF144091">
    <property type="entry name" value="Rhomboid-like"/>
    <property type="match status" value="1"/>
</dbReference>
<dbReference type="InterPro" id="IPR022764">
    <property type="entry name" value="Peptidase_S54_rhomboid_dom"/>
</dbReference>
<feature type="transmembrane region" description="Helical" evidence="11">
    <location>
        <begin position="572"/>
        <end position="597"/>
    </location>
</feature>
<keyword evidence="8 11" id="KW-0720">Serine protease</keyword>
<feature type="compositionally biased region" description="Gly residues" evidence="12">
    <location>
        <begin position="161"/>
        <end position="171"/>
    </location>
</feature>
<keyword evidence="5 11" id="KW-0645">Protease</keyword>
<dbReference type="GO" id="GO:0016020">
    <property type="term" value="C:membrane"/>
    <property type="evidence" value="ECO:0007669"/>
    <property type="project" value="UniProtKB-SubCell"/>
</dbReference>
<evidence type="ECO:0000256" key="6">
    <source>
        <dbReference type="ARBA" id="ARBA00022692"/>
    </source>
</evidence>
<keyword evidence="6 11" id="KW-0812">Transmembrane</keyword>
<dbReference type="EMBL" id="JATAAI010000007">
    <property type="protein sequence ID" value="KAK1744648.1"/>
    <property type="molecule type" value="Genomic_DNA"/>
</dbReference>
<keyword evidence="9 11" id="KW-1133">Transmembrane helix</keyword>